<evidence type="ECO:0000313" key="2">
    <source>
        <dbReference type="Proteomes" id="UP000324222"/>
    </source>
</evidence>
<dbReference type="AlphaFoldDB" id="A0A5B7DFY8"/>
<reference evidence="1 2" key="1">
    <citation type="submission" date="2019-05" db="EMBL/GenBank/DDBJ databases">
        <title>Another draft genome of Portunus trituberculatus and its Hox gene families provides insights of decapod evolution.</title>
        <authorList>
            <person name="Jeong J.-H."/>
            <person name="Song I."/>
            <person name="Kim S."/>
            <person name="Choi T."/>
            <person name="Kim D."/>
            <person name="Ryu S."/>
            <person name="Kim W."/>
        </authorList>
    </citation>
    <scope>NUCLEOTIDE SEQUENCE [LARGE SCALE GENOMIC DNA]</scope>
    <source>
        <tissue evidence="1">Muscle</tissue>
    </source>
</reference>
<sequence length="140" mass="15337">MPVRKQVMKFGVGDVMKRRVYGENVQDSDGSGDGGVGDAVQDIAIGLGWVVRGRRVGDCSIWPHSENLCHSTLDPLIHHSCTLTTRPLCIAVLCTSSAKVNNSFTRCWKGTGKAIKCWMVRASRCGLPSRDPCCRETRDT</sequence>
<dbReference type="Proteomes" id="UP000324222">
    <property type="component" value="Unassembled WGS sequence"/>
</dbReference>
<name>A0A5B7DFY8_PORTR</name>
<comment type="caution">
    <text evidence="1">The sequence shown here is derived from an EMBL/GenBank/DDBJ whole genome shotgun (WGS) entry which is preliminary data.</text>
</comment>
<gene>
    <name evidence="1" type="ORF">E2C01_013184</name>
</gene>
<dbReference type="EMBL" id="VSRR010000851">
    <property type="protein sequence ID" value="MPC20250.1"/>
    <property type="molecule type" value="Genomic_DNA"/>
</dbReference>
<protein>
    <submittedName>
        <fullName evidence="1">Uncharacterized protein</fullName>
    </submittedName>
</protein>
<proteinExistence type="predicted"/>
<evidence type="ECO:0000313" key="1">
    <source>
        <dbReference type="EMBL" id="MPC20250.1"/>
    </source>
</evidence>
<keyword evidence="2" id="KW-1185">Reference proteome</keyword>
<accession>A0A5B7DFY8</accession>
<organism evidence="1 2">
    <name type="scientific">Portunus trituberculatus</name>
    <name type="common">Swimming crab</name>
    <name type="synonym">Neptunus trituberculatus</name>
    <dbReference type="NCBI Taxonomy" id="210409"/>
    <lineage>
        <taxon>Eukaryota</taxon>
        <taxon>Metazoa</taxon>
        <taxon>Ecdysozoa</taxon>
        <taxon>Arthropoda</taxon>
        <taxon>Crustacea</taxon>
        <taxon>Multicrustacea</taxon>
        <taxon>Malacostraca</taxon>
        <taxon>Eumalacostraca</taxon>
        <taxon>Eucarida</taxon>
        <taxon>Decapoda</taxon>
        <taxon>Pleocyemata</taxon>
        <taxon>Brachyura</taxon>
        <taxon>Eubrachyura</taxon>
        <taxon>Portunoidea</taxon>
        <taxon>Portunidae</taxon>
        <taxon>Portuninae</taxon>
        <taxon>Portunus</taxon>
    </lineage>
</organism>